<gene>
    <name evidence="1" type="ORF">DHW29_11175</name>
</gene>
<accession>A0A3D2SPQ2</accession>
<comment type="caution">
    <text evidence="1">The sequence shown here is derived from an EMBL/GenBank/DDBJ whole genome shotgun (WGS) entry which is preliminary data.</text>
</comment>
<dbReference type="RefSeq" id="WP_004990097.1">
    <property type="nucleotide sequence ID" value="NZ_AP018824.1"/>
</dbReference>
<organism evidence="1 2">
    <name type="scientific">Acinetobacter ursingii</name>
    <dbReference type="NCBI Taxonomy" id="108980"/>
    <lineage>
        <taxon>Bacteria</taxon>
        <taxon>Pseudomonadati</taxon>
        <taxon>Pseudomonadota</taxon>
        <taxon>Gammaproteobacteria</taxon>
        <taxon>Moraxellales</taxon>
        <taxon>Moraxellaceae</taxon>
        <taxon>Acinetobacter</taxon>
    </lineage>
</organism>
<dbReference type="EMBL" id="DPVE01000194">
    <property type="protein sequence ID" value="HCK30684.1"/>
    <property type="molecule type" value="Genomic_DNA"/>
</dbReference>
<dbReference type="AlphaFoldDB" id="A0A3D2SPQ2"/>
<proteinExistence type="predicted"/>
<evidence type="ECO:0000313" key="1">
    <source>
        <dbReference type="EMBL" id="HCK30684.1"/>
    </source>
</evidence>
<name>A0A3D2SPQ2_9GAMM</name>
<reference evidence="1 2" key="1">
    <citation type="journal article" date="2018" name="Nat. Biotechnol.">
        <title>A standardized bacterial taxonomy based on genome phylogeny substantially revises the tree of life.</title>
        <authorList>
            <person name="Parks D.H."/>
            <person name="Chuvochina M."/>
            <person name="Waite D.W."/>
            <person name="Rinke C."/>
            <person name="Skarshewski A."/>
            <person name="Chaumeil P.A."/>
            <person name="Hugenholtz P."/>
        </authorList>
    </citation>
    <scope>NUCLEOTIDE SEQUENCE [LARGE SCALE GENOMIC DNA]</scope>
    <source>
        <strain evidence="1">UBA9669</strain>
    </source>
</reference>
<dbReference type="Proteomes" id="UP000263596">
    <property type="component" value="Unassembled WGS sequence"/>
</dbReference>
<protein>
    <submittedName>
        <fullName evidence="1">Uncharacterized protein</fullName>
    </submittedName>
</protein>
<sequence length="114" mass="12748">MKYCKDKASIFFKLSLIVCSVVAGITHASSDQAWKQHDQAIKTACAKASTLKNVKAVSDIMLFDDRVGYSAVVLEGNYPQKHMKNQKGRELCLYQRQQKRAVVTPADSLLTIKK</sequence>
<evidence type="ECO:0000313" key="2">
    <source>
        <dbReference type="Proteomes" id="UP000263596"/>
    </source>
</evidence>